<sequence>MRYLGTAHICMYISLQIYVLMSITSRVVINGCTCRVRPIGQLPNCAFVIDSSTLLQRRAGRSLDSDISGAEALLAHIQDPAFFDAADTPSSALFADDQ</sequence>
<evidence type="ECO:0000313" key="2">
    <source>
        <dbReference type="Proteomes" id="UP000025227"/>
    </source>
</evidence>
<evidence type="ECO:0000313" key="3">
    <source>
        <dbReference type="WBParaSite" id="HCON_00075120-00001"/>
    </source>
</evidence>
<dbReference type="WBParaSite" id="HCON_00075120-00001">
    <property type="protein sequence ID" value="HCON_00075120-00001"/>
    <property type="gene ID" value="HCON_00075120"/>
</dbReference>
<organism evidence="2 3">
    <name type="scientific">Haemonchus contortus</name>
    <name type="common">Barber pole worm</name>
    <dbReference type="NCBI Taxonomy" id="6289"/>
    <lineage>
        <taxon>Eukaryota</taxon>
        <taxon>Metazoa</taxon>
        <taxon>Ecdysozoa</taxon>
        <taxon>Nematoda</taxon>
        <taxon>Chromadorea</taxon>
        <taxon>Rhabditida</taxon>
        <taxon>Rhabditina</taxon>
        <taxon>Rhabditomorpha</taxon>
        <taxon>Strongyloidea</taxon>
        <taxon>Trichostrongylidae</taxon>
        <taxon>Haemonchus</taxon>
    </lineage>
</organism>
<proteinExistence type="predicted"/>
<name>A0A7I5E8Y7_HAECO</name>
<keyword evidence="2" id="KW-1185">Reference proteome</keyword>
<keyword evidence="1" id="KW-0732">Signal</keyword>
<reference evidence="3" key="1">
    <citation type="submission" date="2020-12" db="UniProtKB">
        <authorList>
            <consortium name="WormBaseParasite"/>
        </authorList>
    </citation>
    <scope>IDENTIFICATION</scope>
    <source>
        <strain evidence="3">MHco3</strain>
    </source>
</reference>
<feature type="chain" id="PRO_5029617234" evidence="1">
    <location>
        <begin position="23"/>
        <end position="98"/>
    </location>
</feature>
<feature type="signal peptide" evidence="1">
    <location>
        <begin position="1"/>
        <end position="22"/>
    </location>
</feature>
<dbReference type="Proteomes" id="UP000025227">
    <property type="component" value="Unplaced"/>
</dbReference>
<dbReference type="AlphaFoldDB" id="A0A7I5E8Y7"/>
<accession>A0A7I5E8Y7</accession>
<protein>
    <submittedName>
        <fullName evidence="3">Uncharacterized protein</fullName>
    </submittedName>
</protein>
<evidence type="ECO:0000256" key="1">
    <source>
        <dbReference type="SAM" id="SignalP"/>
    </source>
</evidence>